<dbReference type="InterPro" id="IPR036689">
    <property type="entry name" value="ESAT-6-like_sf"/>
</dbReference>
<dbReference type="Proteomes" id="UP000281738">
    <property type="component" value="Unassembled WGS sequence"/>
</dbReference>
<accession>A0A3N2CRG4</accession>
<dbReference type="AlphaFoldDB" id="A0A3N2CRG4"/>
<keyword evidence="3" id="KW-1185">Reference proteome</keyword>
<dbReference type="EMBL" id="RKHO01000001">
    <property type="protein sequence ID" value="ROR90111.1"/>
    <property type="molecule type" value="Genomic_DNA"/>
</dbReference>
<feature type="compositionally biased region" description="Basic and acidic residues" evidence="1">
    <location>
        <begin position="31"/>
        <end position="47"/>
    </location>
</feature>
<reference evidence="2 3" key="1">
    <citation type="submission" date="2018-11" db="EMBL/GenBank/DDBJ databases">
        <title>Sequencing the genomes of 1000 actinobacteria strains.</title>
        <authorList>
            <person name="Klenk H.-P."/>
        </authorList>
    </citation>
    <scope>NUCLEOTIDE SEQUENCE [LARGE SCALE GENOMIC DNA]</scope>
    <source>
        <strain evidence="2 3">DSM 12652</strain>
    </source>
</reference>
<dbReference type="RefSeq" id="WP_148076933.1">
    <property type="nucleotide sequence ID" value="NZ_RKHO01000001.1"/>
</dbReference>
<name>A0A3N2CRG4_9ACTN</name>
<feature type="region of interest" description="Disordered" evidence="1">
    <location>
        <begin position="231"/>
        <end position="253"/>
    </location>
</feature>
<dbReference type="OrthoDB" id="4821850at2"/>
<sequence length="394" mass="41634">MIETEVEGSPASVRTAATWVGETLRGQVEEAGRLADQARRRASRDWEGDASASYRDVAGKIVEAGDEQEHDLAKVAEKLRTYAVKLGHVQDRMGERRGEASAGGLTVAGTVVQQPPAPVRPADLPAVSTQAESDDWDRRNAAFERANDKVELYNRLATEVDDDRKQLDDWIEANLTAIATASDPTLLSYLVKQFQKLPATAMLFSVDVRKGRLEEMVRHWRSTADRLRAERAESLASRRSGNPARRAAGAGVDTRGNRAAARGLDAAAEGAERVARKLPLVGGALTAVLAANDIANGESPGKVLTSETLAIGAGVAAGAVAVTLGAPVIAVAAVGTVAAVGVGMLAEYAWDHWVPEDVTEAVDEGLRDFGEGVADAASDVKDAAGDAWDAVTPW</sequence>
<feature type="region of interest" description="Disordered" evidence="1">
    <location>
        <begin position="31"/>
        <end position="50"/>
    </location>
</feature>
<evidence type="ECO:0000313" key="2">
    <source>
        <dbReference type="EMBL" id="ROR90111.1"/>
    </source>
</evidence>
<protein>
    <submittedName>
        <fullName evidence="2">Uncharacterized protein</fullName>
    </submittedName>
</protein>
<comment type="caution">
    <text evidence="2">The sequence shown here is derived from an EMBL/GenBank/DDBJ whole genome shotgun (WGS) entry which is preliminary data.</text>
</comment>
<evidence type="ECO:0000256" key="1">
    <source>
        <dbReference type="SAM" id="MobiDB-lite"/>
    </source>
</evidence>
<feature type="region of interest" description="Disordered" evidence="1">
    <location>
        <begin position="115"/>
        <end position="135"/>
    </location>
</feature>
<proteinExistence type="predicted"/>
<organism evidence="2 3">
    <name type="scientific">Nocardioides aurantiacus</name>
    <dbReference type="NCBI Taxonomy" id="86796"/>
    <lineage>
        <taxon>Bacteria</taxon>
        <taxon>Bacillati</taxon>
        <taxon>Actinomycetota</taxon>
        <taxon>Actinomycetes</taxon>
        <taxon>Propionibacteriales</taxon>
        <taxon>Nocardioidaceae</taxon>
        <taxon>Nocardioides</taxon>
    </lineage>
</organism>
<gene>
    <name evidence="2" type="ORF">EDD33_0946</name>
</gene>
<evidence type="ECO:0000313" key="3">
    <source>
        <dbReference type="Proteomes" id="UP000281738"/>
    </source>
</evidence>
<dbReference type="SUPFAM" id="SSF140453">
    <property type="entry name" value="EsxAB dimer-like"/>
    <property type="match status" value="1"/>
</dbReference>